<organism evidence="8 9">
    <name type="scientific">Georgenia satyanarayanai</name>
    <dbReference type="NCBI Taxonomy" id="860221"/>
    <lineage>
        <taxon>Bacteria</taxon>
        <taxon>Bacillati</taxon>
        <taxon>Actinomycetota</taxon>
        <taxon>Actinomycetes</taxon>
        <taxon>Micrococcales</taxon>
        <taxon>Bogoriellaceae</taxon>
        <taxon>Georgenia</taxon>
    </lineage>
</organism>
<keyword evidence="3 6" id="KW-0812">Transmembrane</keyword>
<dbReference type="GO" id="GO:0005886">
    <property type="term" value="C:plasma membrane"/>
    <property type="evidence" value="ECO:0007669"/>
    <property type="project" value="UniProtKB-SubCell"/>
</dbReference>
<name>A0A2Y9A4J7_9MICO</name>
<dbReference type="EMBL" id="UETB01000001">
    <property type="protein sequence ID" value="SSA37127.1"/>
    <property type="molecule type" value="Genomic_DNA"/>
</dbReference>
<dbReference type="RefSeq" id="WP_110851196.1">
    <property type="nucleotide sequence ID" value="NZ_QKLZ01000001.1"/>
</dbReference>
<evidence type="ECO:0000259" key="7">
    <source>
        <dbReference type="Pfam" id="PF04024"/>
    </source>
</evidence>
<gene>
    <name evidence="8" type="ORF">SAMN05216184_101747</name>
</gene>
<evidence type="ECO:0000256" key="3">
    <source>
        <dbReference type="ARBA" id="ARBA00022692"/>
    </source>
</evidence>
<dbReference type="PANTHER" id="PTHR33885">
    <property type="entry name" value="PHAGE SHOCK PROTEIN C"/>
    <property type="match status" value="1"/>
</dbReference>
<keyword evidence="5 6" id="KW-0472">Membrane</keyword>
<dbReference type="InterPro" id="IPR007168">
    <property type="entry name" value="Phageshock_PspC_N"/>
</dbReference>
<dbReference type="Proteomes" id="UP000250222">
    <property type="component" value="Unassembled WGS sequence"/>
</dbReference>
<dbReference type="InterPro" id="IPR052027">
    <property type="entry name" value="PspC"/>
</dbReference>
<dbReference type="AlphaFoldDB" id="A0A2Y9A4J7"/>
<proteinExistence type="predicted"/>
<sequence length="79" mass="8721">MNTFFDSIRRTGFRRGPQRILGGVCGGVAARLGANVMIVRLLLLLAFLLPGIGWVLYVALWALLPWQDGSIPLERALSR</sequence>
<keyword evidence="2" id="KW-1003">Cell membrane</keyword>
<comment type="subcellular location">
    <subcellularLocation>
        <location evidence="1">Cell membrane</location>
        <topology evidence="1">Single-pass membrane protein</topology>
    </subcellularLocation>
</comment>
<accession>A0A2Y9A4J7</accession>
<keyword evidence="9" id="KW-1185">Reference proteome</keyword>
<evidence type="ECO:0000256" key="4">
    <source>
        <dbReference type="ARBA" id="ARBA00022989"/>
    </source>
</evidence>
<dbReference type="PANTHER" id="PTHR33885:SF3">
    <property type="entry name" value="PHAGE SHOCK PROTEIN C"/>
    <property type="match status" value="1"/>
</dbReference>
<evidence type="ECO:0000256" key="2">
    <source>
        <dbReference type="ARBA" id="ARBA00022475"/>
    </source>
</evidence>
<dbReference type="Pfam" id="PF04024">
    <property type="entry name" value="PspC"/>
    <property type="match status" value="1"/>
</dbReference>
<evidence type="ECO:0000256" key="1">
    <source>
        <dbReference type="ARBA" id="ARBA00004162"/>
    </source>
</evidence>
<protein>
    <submittedName>
        <fullName evidence="8">Phage shock protein C (PspC) family protein</fullName>
    </submittedName>
</protein>
<evidence type="ECO:0000256" key="6">
    <source>
        <dbReference type="SAM" id="Phobius"/>
    </source>
</evidence>
<reference evidence="8 9" key="1">
    <citation type="submission" date="2016-10" db="EMBL/GenBank/DDBJ databases">
        <authorList>
            <person name="Cai Z."/>
        </authorList>
    </citation>
    <scope>NUCLEOTIDE SEQUENCE [LARGE SCALE GENOMIC DNA]</scope>
    <source>
        <strain evidence="8 9">CGMCC 1.10826</strain>
    </source>
</reference>
<keyword evidence="4 6" id="KW-1133">Transmembrane helix</keyword>
<evidence type="ECO:0000313" key="9">
    <source>
        <dbReference type="Proteomes" id="UP000250222"/>
    </source>
</evidence>
<dbReference type="OrthoDB" id="7359894at2"/>
<feature type="domain" description="Phage shock protein PspC N-terminal" evidence="7">
    <location>
        <begin position="13"/>
        <end position="65"/>
    </location>
</feature>
<evidence type="ECO:0000256" key="5">
    <source>
        <dbReference type="ARBA" id="ARBA00023136"/>
    </source>
</evidence>
<feature type="transmembrane region" description="Helical" evidence="6">
    <location>
        <begin position="41"/>
        <end position="64"/>
    </location>
</feature>
<evidence type="ECO:0000313" key="8">
    <source>
        <dbReference type="EMBL" id="SSA37127.1"/>
    </source>
</evidence>